<dbReference type="PROSITE" id="PS50160">
    <property type="entry name" value="DNA_LIGASE_A3"/>
    <property type="match status" value="1"/>
</dbReference>
<organism evidence="14 15">
    <name type="scientific">Vitis vinifera</name>
    <name type="common">Grape</name>
    <dbReference type="NCBI Taxonomy" id="29760"/>
    <lineage>
        <taxon>Eukaryota</taxon>
        <taxon>Viridiplantae</taxon>
        <taxon>Streptophyta</taxon>
        <taxon>Embryophyta</taxon>
        <taxon>Tracheophyta</taxon>
        <taxon>Spermatophyta</taxon>
        <taxon>Magnoliopsida</taxon>
        <taxon>eudicotyledons</taxon>
        <taxon>Gunneridae</taxon>
        <taxon>Pentapetalae</taxon>
        <taxon>rosids</taxon>
        <taxon>Vitales</taxon>
        <taxon>Vitaceae</taxon>
        <taxon>Viteae</taxon>
        <taxon>Vitis</taxon>
    </lineage>
</organism>
<feature type="region of interest" description="Disordered" evidence="12">
    <location>
        <begin position="57"/>
        <end position="77"/>
    </location>
</feature>
<evidence type="ECO:0000313" key="15">
    <source>
        <dbReference type="Proteomes" id="UP001227230"/>
    </source>
</evidence>
<evidence type="ECO:0000256" key="6">
    <source>
        <dbReference type="ARBA" id="ARBA00022840"/>
    </source>
</evidence>
<dbReference type="InterPro" id="IPR050191">
    <property type="entry name" value="ATP-dep_DNA_ligase"/>
</dbReference>
<dbReference type="SUPFAM" id="SSF117018">
    <property type="entry name" value="ATP-dependent DNA ligase DNA-binding domain"/>
    <property type="match status" value="1"/>
</dbReference>
<dbReference type="InterPro" id="IPR036866">
    <property type="entry name" value="RibonucZ/Hydroxyglut_hydro"/>
</dbReference>
<comment type="similarity">
    <text evidence="1 11">Belongs to the ATP-dependent DNA ligase family.</text>
</comment>
<protein>
    <recommendedName>
        <fullName evidence="10">DNA ligase</fullName>
        <ecNumber evidence="10">6.5.1.1</ecNumber>
    </recommendedName>
</protein>
<evidence type="ECO:0000259" key="13">
    <source>
        <dbReference type="PROSITE" id="PS50160"/>
    </source>
</evidence>
<evidence type="ECO:0000256" key="2">
    <source>
        <dbReference type="ARBA" id="ARBA00022598"/>
    </source>
</evidence>
<dbReference type="InterPro" id="IPR012340">
    <property type="entry name" value="NA-bd_OB-fold"/>
</dbReference>
<evidence type="ECO:0000256" key="5">
    <source>
        <dbReference type="ARBA" id="ARBA00022763"/>
    </source>
</evidence>
<dbReference type="SUPFAM" id="SSF50249">
    <property type="entry name" value="Nucleic acid-binding proteins"/>
    <property type="match status" value="1"/>
</dbReference>
<dbReference type="SUPFAM" id="SSF56091">
    <property type="entry name" value="DNA ligase/mRNA capping enzyme, catalytic domain"/>
    <property type="match status" value="1"/>
</dbReference>
<accession>A0ABY9DAE7</accession>
<feature type="region of interest" description="Disordered" evidence="12">
    <location>
        <begin position="495"/>
        <end position="516"/>
    </location>
</feature>
<dbReference type="CDD" id="cd07900">
    <property type="entry name" value="Adenylation_DNA_ligase_I_Euk"/>
    <property type="match status" value="1"/>
</dbReference>
<dbReference type="InterPro" id="IPR012309">
    <property type="entry name" value="DNA_ligase_ATP-dep_C"/>
</dbReference>
<keyword evidence="10" id="KW-0233">DNA recombination</keyword>
<dbReference type="Gene3D" id="2.40.50.140">
    <property type="entry name" value="Nucleic acid-binding proteins"/>
    <property type="match status" value="1"/>
</dbReference>
<keyword evidence="4 10" id="KW-0547">Nucleotide-binding</keyword>
<keyword evidence="5 10" id="KW-0227">DNA damage</keyword>
<dbReference type="NCBIfam" id="TIGR00574">
    <property type="entry name" value="dnl1"/>
    <property type="match status" value="1"/>
</dbReference>
<dbReference type="EMBL" id="CP126661">
    <property type="protein sequence ID" value="WKA03716.1"/>
    <property type="molecule type" value="Genomic_DNA"/>
</dbReference>
<dbReference type="PANTHER" id="PTHR45674:SF9">
    <property type="entry name" value="DNA LIGASE 3"/>
    <property type="match status" value="1"/>
</dbReference>
<dbReference type="PROSITE" id="PS00697">
    <property type="entry name" value="DNA_LIGASE_A1"/>
    <property type="match status" value="1"/>
</dbReference>
<dbReference type="Gene3D" id="3.30.470.30">
    <property type="entry name" value="DNA ligase/mRNA capping enzyme"/>
    <property type="match status" value="1"/>
</dbReference>
<proteinExistence type="inferred from homology"/>
<evidence type="ECO:0000256" key="12">
    <source>
        <dbReference type="SAM" id="MobiDB-lite"/>
    </source>
</evidence>
<keyword evidence="15" id="KW-1185">Reference proteome</keyword>
<evidence type="ECO:0000256" key="10">
    <source>
        <dbReference type="RuleBase" id="RU000617"/>
    </source>
</evidence>
<feature type="domain" description="ATP-dependent DNA ligase family profile" evidence="13">
    <location>
        <begin position="1178"/>
        <end position="1324"/>
    </location>
</feature>
<gene>
    <name evidence="14" type="ORF">VitviT2T_021809</name>
</gene>
<dbReference type="SUPFAM" id="SSF56281">
    <property type="entry name" value="Metallo-hydrolase/oxidoreductase"/>
    <property type="match status" value="1"/>
</dbReference>
<reference evidence="14 15" key="1">
    <citation type="journal article" date="2023" name="Hortic Res">
        <title>The complete reference genome for grapevine (Vitis vinifera L.) genetics and breeding.</title>
        <authorList>
            <person name="Shi X."/>
            <person name="Cao S."/>
            <person name="Wang X."/>
            <person name="Huang S."/>
            <person name="Wang Y."/>
            <person name="Liu Z."/>
            <person name="Liu W."/>
            <person name="Leng X."/>
            <person name="Peng Y."/>
            <person name="Wang N."/>
            <person name="Wang Y."/>
            <person name="Ma Z."/>
            <person name="Xu X."/>
            <person name="Zhang F."/>
            <person name="Xue H."/>
            <person name="Zhong H."/>
            <person name="Wang Y."/>
            <person name="Zhang K."/>
            <person name="Velt A."/>
            <person name="Avia K."/>
            <person name="Holtgrawe D."/>
            <person name="Grimplet J."/>
            <person name="Matus J.T."/>
            <person name="Ware D."/>
            <person name="Wu X."/>
            <person name="Wang H."/>
            <person name="Liu C."/>
            <person name="Fang Y."/>
            <person name="Rustenholz C."/>
            <person name="Cheng Z."/>
            <person name="Xiao H."/>
            <person name="Zhou Y."/>
        </authorList>
    </citation>
    <scope>NUCLEOTIDE SEQUENCE [LARGE SCALE GENOMIC DNA]</scope>
    <source>
        <strain evidence="15">cv. Pinot noir / PN40024</strain>
        <tissue evidence="14">Leaf</tissue>
    </source>
</reference>
<dbReference type="Pfam" id="PF01068">
    <property type="entry name" value="DNA_ligase_A_M"/>
    <property type="match status" value="1"/>
</dbReference>
<evidence type="ECO:0000256" key="1">
    <source>
        <dbReference type="ARBA" id="ARBA00007572"/>
    </source>
</evidence>
<dbReference type="CDD" id="cd16273">
    <property type="entry name" value="SNM1A-1C-like_MBL-fold"/>
    <property type="match status" value="1"/>
</dbReference>
<evidence type="ECO:0000256" key="8">
    <source>
        <dbReference type="ARBA" id="ARBA00023242"/>
    </source>
</evidence>
<feature type="compositionally biased region" description="Polar residues" evidence="12">
    <location>
        <begin position="500"/>
        <end position="516"/>
    </location>
</feature>
<dbReference type="Gene3D" id="1.10.3260.10">
    <property type="entry name" value="DNA ligase, ATP-dependent, N-terminal domain"/>
    <property type="match status" value="1"/>
</dbReference>
<feature type="region of interest" description="Disordered" evidence="12">
    <location>
        <begin position="623"/>
        <end position="657"/>
    </location>
</feature>
<dbReference type="Proteomes" id="UP001227230">
    <property type="component" value="Chromosome 14"/>
</dbReference>
<evidence type="ECO:0000256" key="4">
    <source>
        <dbReference type="ARBA" id="ARBA00022741"/>
    </source>
</evidence>
<evidence type="ECO:0000256" key="11">
    <source>
        <dbReference type="RuleBase" id="RU004196"/>
    </source>
</evidence>
<evidence type="ECO:0000313" key="14">
    <source>
        <dbReference type="EMBL" id="WKA03716.1"/>
    </source>
</evidence>
<dbReference type="InterPro" id="IPR011084">
    <property type="entry name" value="DRMBL"/>
</dbReference>
<feature type="compositionally biased region" description="Basic residues" evidence="12">
    <location>
        <begin position="630"/>
        <end position="646"/>
    </location>
</feature>
<dbReference type="InterPro" id="IPR000977">
    <property type="entry name" value="DNA_ligase_ATP-dep"/>
</dbReference>
<keyword evidence="2 10" id="KW-0436">Ligase</keyword>
<dbReference type="Pfam" id="PF04679">
    <property type="entry name" value="DNA_ligase_A_C"/>
    <property type="match status" value="1"/>
</dbReference>
<keyword evidence="8" id="KW-0539">Nucleus</keyword>
<keyword evidence="6 10" id="KW-0067">ATP-binding</keyword>
<dbReference type="Pfam" id="PF04675">
    <property type="entry name" value="DNA_ligase_A_N"/>
    <property type="match status" value="1"/>
</dbReference>
<keyword evidence="3" id="KW-0235">DNA replication</keyword>
<evidence type="ECO:0000256" key="7">
    <source>
        <dbReference type="ARBA" id="ARBA00023204"/>
    </source>
</evidence>
<dbReference type="InterPro" id="IPR016059">
    <property type="entry name" value="DNA_ligase_ATP-dep_CS"/>
</dbReference>
<dbReference type="InterPro" id="IPR012308">
    <property type="entry name" value="DNA_ligase_ATP-dep_N"/>
</dbReference>
<evidence type="ECO:0000256" key="9">
    <source>
        <dbReference type="ARBA" id="ARBA00034003"/>
    </source>
</evidence>
<name>A0ABY9DAE7_VITVI</name>
<feature type="region of interest" description="Disordered" evidence="12">
    <location>
        <begin position="1"/>
        <end position="41"/>
    </location>
</feature>
<dbReference type="Gene3D" id="3.40.50.12650">
    <property type="match status" value="1"/>
</dbReference>
<dbReference type="InterPro" id="IPR012310">
    <property type="entry name" value="DNA_ligase_ATP-dep_cent"/>
</dbReference>
<dbReference type="EC" id="6.5.1.1" evidence="10"/>
<keyword evidence="7 10" id="KW-0234">DNA repair</keyword>
<dbReference type="Pfam" id="PF07522">
    <property type="entry name" value="DRMBL"/>
    <property type="match status" value="1"/>
</dbReference>
<comment type="catalytic activity">
    <reaction evidence="9 10">
        <text>ATP + (deoxyribonucleotide)n-3'-hydroxyl + 5'-phospho-(deoxyribonucleotide)m = (deoxyribonucleotide)n+m + AMP + diphosphate.</text>
        <dbReference type="EC" id="6.5.1.1"/>
    </reaction>
</comment>
<dbReference type="CDD" id="cd07969">
    <property type="entry name" value="OBF_DNA_ligase_I"/>
    <property type="match status" value="1"/>
</dbReference>
<sequence>MVRTVGDALAPSNLPTPNLCKHPPPLQLPETPMAAPQSSSSETMTLDSAHLFLNSHKSLSQHQSPQPPPPPSLSFLSNHSPLPPIPTNFPQSKLIPKSRFVVDGFRCSGDYSVTYFLSHFHSDHYSGLSPKWSNGIIFCSNTTARLLVEVLGVSSLFVYPLAVSQPVLIDGCEVALLDANHCPGAVQFLFKVPGVDGRFERYVHTGDFRFCESMKLEPCLGEFVGSEAVFLDTTYCNPKFVFPSQDESVDYIVEAIERIGLENKGLMKSVLFLVATYVIGKERILLEISRRRNCKIHVDGRKMSVLRVLGYEDGGVFTEDESKSDVHVVGWNVLGETWPYFRPNFVKMKEIMIERGYSKVVGFVPTGWTYEVKRNKFAMRTKDSFEIHLVPYSEHSNYDELREYVKFLRPKRVIPTVGLDIEKLDSKHANAMRKHFAGLVDEMAIKHEFLKGFQRGCLEADENVENNTRTVLNKELDAEKHVTFSKRKTKESTESGFLAVSSSSMQEPGSRDSTLLNDKGSEEVIQELRDCLPIWVTQNQMLDLLSCSDGNVIEAVSNFYERETEFREQVIGHTNSVCTSQTSSLKDSVSLSKLGSVGSSPQKMEDIHGSQSYSLLNIRSSMKSSSLSSGKRKKNLDKKSIKKGKVGSKPESGGSKQSTITRFFSKIASNDSQSGDGISEQLSDNENSFPSEAITSYEEQVEQFIKIVNVDESSRYYVSSILKKTKGDINMALDIYYSKPEGNLGENEERLVVSSKSIQPECCIQSCSSELEKKVSEKESGNIVEAKGLSRDTIAATLVSLPLEKYSPIEHACWKLGQPAPYLHLARTFDLVEGEKGKIKAASMLCNMFRSLLALSPEDVIPAVYLCTNKIAADHENMELNIGGSIVTSAMEEACGTSRSKIRAMYNSLGDLGDVAQVCRQTQSFLAPPSPLLIKDVFSMLRNISVQTGSGSIVRKKSLILNLMRSCREKEIKFLVRTLVRNLRIGAMMRTVLPALAQAVVLHSSPNFYHKGTTENIKEKLQCLSAAVVEAYNILPNLDLLIPSLLDKGIGFSSSSLSMVPGIPIKPMLAKITNGVPQALKLFQNKAFTCEYKYDGQRAQIHKLVDGSVRIFSRNGDETTSRFPDLVSVVRESCKPDALTFILDAEVVAIDRKNGSKLMSFQELSSRERGSKDSLITLDSIKVDICVFVFDIMFANGKQLLDIPLRQRRKYLKDLFNNQKLGYFEYAEETTVEADDASTNEATLTKINLFLEEAFRSSCEGIMIKSLDIDAGYSPSKRTDTWLKVKRDYVEGLNDSLDLVPIGAWHGNGRKAGWYSPFLMACYNPDTEEFQSVCRVMSGFSDNFYKEMKEFFNEDKILSKKPPYYQTAELPDMWFTPELIWEIRGADFTVSPVHQAAIGLVHPSRGISVRFPRFIRPIMDRRPEECSTAADIADMFHFQTRKMDVTHHN</sequence>
<dbReference type="Gene3D" id="3.60.15.10">
    <property type="entry name" value="Ribonuclease Z/Hydroxyacylglutathione hydrolase-like"/>
    <property type="match status" value="1"/>
</dbReference>
<evidence type="ECO:0000256" key="3">
    <source>
        <dbReference type="ARBA" id="ARBA00022705"/>
    </source>
</evidence>
<dbReference type="InterPro" id="IPR036599">
    <property type="entry name" value="DNA_ligase_N_sf"/>
</dbReference>
<dbReference type="Gene3D" id="3.30.1490.70">
    <property type="match status" value="1"/>
</dbReference>
<dbReference type="PANTHER" id="PTHR45674">
    <property type="entry name" value="DNA LIGASE 1/3 FAMILY MEMBER"/>
    <property type="match status" value="1"/>
</dbReference>